<proteinExistence type="predicted"/>
<comment type="caution">
    <text evidence="1">The sequence shown here is derived from an EMBL/GenBank/DDBJ whole genome shotgun (WGS) entry which is preliminary data.</text>
</comment>
<gene>
    <name evidence="1" type="ORF">HINF_LOCUS6707</name>
</gene>
<sequence>MKYNAQNENGITKLLTESQDELKTYLNKIENGKLKIENDQELKELDLTPILHLKTLTIENCWSIKKLQSQSISKLLIIGAFQSLDGFQLENLEDLTLINIEEQNYRILIQEMNRFTKLKEIYIFGWTINTCPLQITGLSKLSLISCELQSAECLKQLVNLQELYLGNNKEINDITSLQYLTQLSKLSLNSCSLINLDALRPLKQLEELNISDNIVVYVQPLTELKQLSILFAYYNKIIDLNAVMNHNQFNNFHFQDQTEPTLEQLKIANMMRDIHYHSTILRQISQQSNNLHIQSIQFRQNIYACLQKLNDNQISFVTQVAWILYNMNTVEGFQ</sequence>
<dbReference type="EMBL" id="CAXDID020000013">
    <property type="protein sequence ID" value="CAL5981541.1"/>
    <property type="molecule type" value="Genomic_DNA"/>
</dbReference>
<dbReference type="Proteomes" id="UP001642409">
    <property type="component" value="Unassembled WGS sequence"/>
</dbReference>
<reference evidence="1 2" key="1">
    <citation type="submission" date="2024-07" db="EMBL/GenBank/DDBJ databases">
        <authorList>
            <person name="Akdeniz Z."/>
        </authorList>
    </citation>
    <scope>NUCLEOTIDE SEQUENCE [LARGE SCALE GENOMIC DNA]</scope>
</reference>
<protein>
    <submittedName>
        <fullName evidence="1">Uncharacterized protein</fullName>
    </submittedName>
</protein>
<organism evidence="1 2">
    <name type="scientific">Hexamita inflata</name>
    <dbReference type="NCBI Taxonomy" id="28002"/>
    <lineage>
        <taxon>Eukaryota</taxon>
        <taxon>Metamonada</taxon>
        <taxon>Diplomonadida</taxon>
        <taxon>Hexamitidae</taxon>
        <taxon>Hexamitinae</taxon>
        <taxon>Hexamita</taxon>
    </lineage>
</organism>
<name>A0ABP1GXG1_9EUKA</name>
<dbReference type="PROSITE" id="PS51450">
    <property type="entry name" value="LRR"/>
    <property type="match status" value="1"/>
</dbReference>
<dbReference type="SUPFAM" id="SSF52058">
    <property type="entry name" value="L domain-like"/>
    <property type="match status" value="1"/>
</dbReference>
<dbReference type="InterPro" id="IPR001611">
    <property type="entry name" value="Leu-rich_rpt"/>
</dbReference>
<evidence type="ECO:0000313" key="2">
    <source>
        <dbReference type="Proteomes" id="UP001642409"/>
    </source>
</evidence>
<evidence type="ECO:0000313" key="1">
    <source>
        <dbReference type="EMBL" id="CAL5981541.1"/>
    </source>
</evidence>
<accession>A0ABP1GXG1</accession>
<dbReference type="InterPro" id="IPR032675">
    <property type="entry name" value="LRR_dom_sf"/>
</dbReference>
<dbReference type="Gene3D" id="3.80.10.10">
    <property type="entry name" value="Ribonuclease Inhibitor"/>
    <property type="match status" value="1"/>
</dbReference>
<keyword evidence="2" id="KW-1185">Reference proteome</keyword>